<evidence type="ECO:0000256" key="3">
    <source>
        <dbReference type="ARBA" id="ARBA00023125"/>
    </source>
</evidence>
<dbReference type="HOGENOM" id="CLU_019313_2_0_1"/>
<dbReference type="GeneID" id="25282042"/>
<dbReference type="OrthoDB" id="5213892at2759"/>
<dbReference type="PANTHER" id="PTHR37534:SF20">
    <property type="entry name" value="PRO1A C6 ZINK-FINGER PROTEIN"/>
    <property type="match status" value="1"/>
</dbReference>
<evidence type="ECO:0000256" key="5">
    <source>
        <dbReference type="ARBA" id="ARBA00023242"/>
    </source>
</evidence>
<dbReference type="PROSITE" id="PS50048">
    <property type="entry name" value="ZN2_CY6_FUNGAL_2"/>
    <property type="match status" value="1"/>
</dbReference>
<proteinExistence type="predicted"/>
<dbReference type="Pfam" id="PF11951">
    <property type="entry name" value="Fungal_trans_2"/>
    <property type="match status" value="1"/>
</dbReference>
<evidence type="ECO:0000256" key="4">
    <source>
        <dbReference type="ARBA" id="ARBA00023163"/>
    </source>
</evidence>
<dbReference type="InterPro" id="IPR021858">
    <property type="entry name" value="Fun_TF"/>
</dbReference>
<evidence type="ECO:0000313" key="7">
    <source>
        <dbReference type="EMBL" id="KEF56938.1"/>
    </source>
</evidence>
<dbReference type="STRING" id="1182545.A0A072PCC1"/>
<reference evidence="7 8" key="1">
    <citation type="submission" date="2013-03" db="EMBL/GenBank/DDBJ databases">
        <title>The Genome Sequence of Exophiala aquamarina CBS 119918.</title>
        <authorList>
            <consortium name="The Broad Institute Genomics Platform"/>
            <person name="Cuomo C."/>
            <person name="de Hoog S."/>
            <person name="Gorbushina A."/>
            <person name="Walker B."/>
            <person name="Young S.K."/>
            <person name="Zeng Q."/>
            <person name="Gargeya S."/>
            <person name="Fitzgerald M."/>
            <person name="Haas B."/>
            <person name="Abouelleil A."/>
            <person name="Allen A.W."/>
            <person name="Alvarado L."/>
            <person name="Arachchi H.M."/>
            <person name="Berlin A.M."/>
            <person name="Chapman S.B."/>
            <person name="Gainer-Dewar J."/>
            <person name="Goldberg J."/>
            <person name="Griggs A."/>
            <person name="Gujja S."/>
            <person name="Hansen M."/>
            <person name="Howarth C."/>
            <person name="Imamovic A."/>
            <person name="Ireland A."/>
            <person name="Larimer J."/>
            <person name="McCowan C."/>
            <person name="Murphy C."/>
            <person name="Pearson M."/>
            <person name="Poon T.W."/>
            <person name="Priest M."/>
            <person name="Roberts A."/>
            <person name="Saif S."/>
            <person name="Shea T."/>
            <person name="Sisk P."/>
            <person name="Sykes S."/>
            <person name="Wortman J."/>
            <person name="Nusbaum C."/>
            <person name="Birren B."/>
        </authorList>
    </citation>
    <scope>NUCLEOTIDE SEQUENCE [LARGE SCALE GENOMIC DNA]</scope>
    <source>
        <strain evidence="7 8">CBS 119918</strain>
    </source>
</reference>
<feature type="domain" description="Zn(2)-C6 fungal-type" evidence="6">
    <location>
        <begin position="10"/>
        <end position="38"/>
    </location>
</feature>
<dbReference type="PANTHER" id="PTHR37534">
    <property type="entry name" value="TRANSCRIPTIONAL ACTIVATOR PROTEIN UGA3"/>
    <property type="match status" value="1"/>
</dbReference>
<evidence type="ECO:0000313" key="8">
    <source>
        <dbReference type="Proteomes" id="UP000027920"/>
    </source>
</evidence>
<evidence type="ECO:0000256" key="1">
    <source>
        <dbReference type="ARBA" id="ARBA00004123"/>
    </source>
</evidence>
<keyword evidence="4" id="KW-0804">Transcription</keyword>
<sequence length="578" mass="65815">MANGIRSRTGCLTCRLRKKKCDEGRPVCQTCHSIELTCYGYNTPFPRWYTDKTNWEEVKNSPEAKALRALAETRYKIRRKFGLKKFASAPDTSNENTVSDDSFQFKSSSTENSVAMISNPSSRAVTTPNVWQLYPETIWWDSALCNLAPVNPSSSRKDIRLLMVFLEVIHPITHGFYQLSSSGDRSWLLSRLVGDQALYHASLSISACFDHSLTQPPKIDAIGICSKVRSLQNIAIHELQTRIHAFVTEERLSLQDFVCAGVQLLDIILSLITLEVFSMLQGHWETHHQAARMLLDYIETYSLSKGDNNMGQNGSPIAYVLLMPPLDDQQRRTIMFCLANFIWVDVIATATFGLSCYTPCAFDYLSLLENGDIKPEHAMGCQGWILASIVEIARLEQRKTAQQTQICMISTTAETTLRGLQLSDKLRSGIERLEKEGRKANVPVASSLEEDSRLVSILWAYAAQIFLQATILEAEHAQPYIDQTFINICLQKLEELPTRLMIRVCWPYTIVGCMASDEFHARFRRIVGRTMEQSQPPGMTWKGLMVMEECWRGQQIHEYKRNGWREAMERLRSRILLV</sequence>
<comment type="subcellular location">
    <subcellularLocation>
        <location evidence="1">Nucleus</location>
    </subcellularLocation>
</comment>
<dbReference type="Pfam" id="PF00172">
    <property type="entry name" value="Zn_clus"/>
    <property type="match status" value="1"/>
</dbReference>
<dbReference type="GO" id="GO:0005634">
    <property type="term" value="C:nucleus"/>
    <property type="evidence" value="ECO:0007669"/>
    <property type="project" value="UniProtKB-SubCell"/>
</dbReference>
<dbReference type="CDD" id="cd00067">
    <property type="entry name" value="GAL4"/>
    <property type="match status" value="1"/>
</dbReference>
<keyword evidence="5" id="KW-0539">Nucleus</keyword>
<keyword evidence="2" id="KW-0805">Transcription regulation</keyword>
<name>A0A072PCC1_9EURO</name>
<dbReference type="GO" id="GO:0003677">
    <property type="term" value="F:DNA binding"/>
    <property type="evidence" value="ECO:0007669"/>
    <property type="project" value="UniProtKB-KW"/>
</dbReference>
<gene>
    <name evidence="7" type="ORF">A1O9_07128</name>
</gene>
<dbReference type="GO" id="GO:0000981">
    <property type="term" value="F:DNA-binding transcription factor activity, RNA polymerase II-specific"/>
    <property type="evidence" value="ECO:0007669"/>
    <property type="project" value="InterPro"/>
</dbReference>
<dbReference type="InterPro" id="IPR001138">
    <property type="entry name" value="Zn2Cys6_DnaBD"/>
</dbReference>
<comment type="caution">
    <text evidence="7">The sequence shown here is derived from an EMBL/GenBank/DDBJ whole genome shotgun (WGS) entry which is preliminary data.</text>
</comment>
<dbReference type="SUPFAM" id="SSF57701">
    <property type="entry name" value="Zn2/Cys6 DNA-binding domain"/>
    <property type="match status" value="1"/>
</dbReference>
<dbReference type="SMART" id="SM00066">
    <property type="entry name" value="GAL4"/>
    <property type="match status" value="1"/>
</dbReference>
<dbReference type="RefSeq" id="XP_013259528.1">
    <property type="nucleotide sequence ID" value="XM_013404074.1"/>
</dbReference>
<keyword evidence="8" id="KW-1185">Reference proteome</keyword>
<dbReference type="Gene3D" id="4.10.240.10">
    <property type="entry name" value="Zn(2)-C6 fungal-type DNA-binding domain"/>
    <property type="match status" value="1"/>
</dbReference>
<dbReference type="Proteomes" id="UP000027920">
    <property type="component" value="Unassembled WGS sequence"/>
</dbReference>
<dbReference type="AlphaFoldDB" id="A0A072PCC1"/>
<evidence type="ECO:0000259" key="6">
    <source>
        <dbReference type="PROSITE" id="PS50048"/>
    </source>
</evidence>
<dbReference type="EMBL" id="AMGV01000005">
    <property type="protein sequence ID" value="KEF56938.1"/>
    <property type="molecule type" value="Genomic_DNA"/>
</dbReference>
<evidence type="ECO:0000256" key="2">
    <source>
        <dbReference type="ARBA" id="ARBA00023015"/>
    </source>
</evidence>
<protein>
    <recommendedName>
        <fullName evidence="6">Zn(2)-C6 fungal-type domain-containing protein</fullName>
    </recommendedName>
</protein>
<dbReference type="InterPro" id="IPR036864">
    <property type="entry name" value="Zn2-C6_fun-type_DNA-bd_sf"/>
</dbReference>
<keyword evidence="3" id="KW-0238">DNA-binding</keyword>
<dbReference type="VEuPathDB" id="FungiDB:A1O9_07128"/>
<dbReference type="GO" id="GO:0008270">
    <property type="term" value="F:zinc ion binding"/>
    <property type="evidence" value="ECO:0007669"/>
    <property type="project" value="InterPro"/>
</dbReference>
<accession>A0A072PCC1</accession>
<organism evidence="7 8">
    <name type="scientific">Exophiala aquamarina CBS 119918</name>
    <dbReference type="NCBI Taxonomy" id="1182545"/>
    <lineage>
        <taxon>Eukaryota</taxon>
        <taxon>Fungi</taxon>
        <taxon>Dikarya</taxon>
        <taxon>Ascomycota</taxon>
        <taxon>Pezizomycotina</taxon>
        <taxon>Eurotiomycetes</taxon>
        <taxon>Chaetothyriomycetidae</taxon>
        <taxon>Chaetothyriales</taxon>
        <taxon>Herpotrichiellaceae</taxon>
        <taxon>Exophiala</taxon>
    </lineage>
</organism>
<dbReference type="PROSITE" id="PS00463">
    <property type="entry name" value="ZN2_CY6_FUNGAL_1"/>
    <property type="match status" value="1"/>
</dbReference>